<dbReference type="EMBL" id="CP042806">
    <property type="protein sequence ID" value="QEE30788.1"/>
    <property type="molecule type" value="Genomic_DNA"/>
</dbReference>
<feature type="transmembrane region" description="Helical" evidence="1">
    <location>
        <begin position="12"/>
        <end position="35"/>
    </location>
</feature>
<gene>
    <name evidence="2" type="ORF">FTW19_23980</name>
</gene>
<evidence type="ECO:0000313" key="3">
    <source>
        <dbReference type="Proteomes" id="UP000321820"/>
    </source>
</evidence>
<dbReference type="AlphaFoldDB" id="A0A5B9EFH5"/>
<sequence>MDIPAQVLTRKAIVLACAYCLIAFATVVAVIHFSLPDRLKLYADMRSEKIALMESSQACSAAFGSSHIHYGFDPRAFDATLDNTMATHTINLGVGGGSQVEQRVLAMKFARKLDAHSAQNCFLLLELDAGVNFNFRFLVHPRTINVYDADAVRFVKSLTPLSLGLRRVVGRMGYALLASVMYYSNTGMESNRIFPPDLNAQAIQDESRNDRRGLLTPIEPLSKLDQVRRELTSTEPLHKEVFILPQGVPQLADEIASQAHVPNLHIAYVVFPRAHDVSSQSEFPDSIPTRCGVVPIFNMAQPAKYPDIYVVQNWADDAHLSEAGASITSRHLAEQLNAWFTVHPQPMECH</sequence>
<accession>A0A5B9EFH5</accession>
<evidence type="ECO:0000256" key="1">
    <source>
        <dbReference type="SAM" id="Phobius"/>
    </source>
</evidence>
<keyword evidence="1" id="KW-0472">Membrane</keyword>
<dbReference type="KEGG" id="talb:FTW19_23980"/>
<dbReference type="RefSeq" id="WP_147650085.1">
    <property type="nucleotide sequence ID" value="NZ_CP042806.1"/>
</dbReference>
<protein>
    <submittedName>
        <fullName evidence="2">Uncharacterized protein</fullName>
    </submittedName>
</protein>
<keyword evidence="3" id="KW-1185">Reference proteome</keyword>
<evidence type="ECO:0000313" key="2">
    <source>
        <dbReference type="EMBL" id="QEE30788.1"/>
    </source>
</evidence>
<reference evidence="2 3" key="1">
    <citation type="submission" date="2019-08" db="EMBL/GenBank/DDBJ databases">
        <title>Complete genome sequence of Terriglobus albidus strain ORNL.</title>
        <authorList>
            <person name="Podar M."/>
        </authorList>
    </citation>
    <scope>NUCLEOTIDE SEQUENCE [LARGE SCALE GENOMIC DNA]</scope>
    <source>
        <strain evidence="2 3">ORNL</strain>
    </source>
</reference>
<organism evidence="2 3">
    <name type="scientific">Terriglobus albidus</name>
    <dbReference type="NCBI Taxonomy" id="1592106"/>
    <lineage>
        <taxon>Bacteria</taxon>
        <taxon>Pseudomonadati</taxon>
        <taxon>Acidobacteriota</taxon>
        <taxon>Terriglobia</taxon>
        <taxon>Terriglobales</taxon>
        <taxon>Acidobacteriaceae</taxon>
        <taxon>Terriglobus</taxon>
    </lineage>
</organism>
<dbReference type="OrthoDB" id="7615330at2"/>
<name>A0A5B9EFH5_9BACT</name>
<keyword evidence="1" id="KW-0812">Transmembrane</keyword>
<dbReference type="Proteomes" id="UP000321820">
    <property type="component" value="Chromosome"/>
</dbReference>
<keyword evidence="1" id="KW-1133">Transmembrane helix</keyword>
<proteinExistence type="predicted"/>